<protein>
    <recommendedName>
        <fullName evidence="2">BRCT domain-containing protein</fullName>
    </recommendedName>
</protein>
<dbReference type="Proteomes" id="UP001327560">
    <property type="component" value="Chromosome 4"/>
</dbReference>
<reference evidence="3 4" key="1">
    <citation type="submission" date="2023-10" db="EMBL/GenBank/DDBJ databases">
        <title>Chromosome-scale genome assembly provides insights into flower coloration mechanisms of Canna indica.</title>
        <authorList>
            <person name="Li C."/>
        </authorList>
    </citation>
    <scope>NUCLEOTIDE SEQUENCE [LARGE SCALE GENOMIC DNA]</scope>
    <source>
        <tissue evidence="3">Flower</tissue>
    </source>
</reference>
<dbReference type="Pfam" id="PF18428">
    <property type="entry name" value="BRCT_3"/>
    <property type="match status" value="1"/>
</dbReference>
<dbReference type="InterPro" id="IPR047252">
    <property type="entry name" value="TP53BP1-like"/>
</dbReference>
<organism evidence="3 4">
    <name type="scientific">Canna indica</name>
    <name type="common">Indian-shot</name>
    <dbReference type="NCBI Taxonomy" id="4628"/>
    <lineage>
        <taxon>Eukaryota</taxon>
        <taxon>Viridiplantae</taxon>
        <taxon>Streptophyta</taxon>
        <taxon>Embryophyta</taxon>
        <taxon>Tracheophyta</taxon>
        <taxon>Spermatophyta</taxon>
        <taxon>Magnoliopsida</taxon>
        <taxon>Liliopsida</taxon>
        <taxon>Zingiberales</taxon>
        <taxon>Cannaceae</taxon>
        <taxon>Canna</taxon>
    </lineage>
</organism>
<gene>
    <name evidence="3" type="ORF">Cni_G14302</name>
</gene>
<dbReference type="SUPFAM" id="SSF52113">
    <property type="entry name" value="BRCT domain"/>
    <property type="match status" value="2"/>
</dbReference>
<keyword evidence="4" id="KW-1185">Reference proteome</keyword>
<dbReference type="PROSITE" id="PS50172">
    <property type="entry name" value="BRCT"/>
    <property type="match status" value="2"/>
</dbReference>
<dbReference type="InterPro" id="IPR036420">
    <property type="entry name" value="BRCT_dom_sf"/>
</dbReference>
<dbReference type="InterPro" id="IPR001357">
    <property type="entry name" value="BRCT_dom"/>
</dbReference>
<dbReference type="GO" id="GO:0000077">
    <property type="term" value="P:DNA damage checkpoint signaling"/>
    <property type="evidence" value="ECO:0007669"/>
    <property type="project" value="TreeGrafter"/>
</dbReference>
<feature type="domain" description="BRCT" evidence="2">
    <location>
        <begin position="803"/>
        <end position="908"/>
    </location>
</feature>
<dbReference type="GO" id="GO:0042393">
    <property type="term" value="F:histone binding"/>
    <property type="evidence" value="ECO:0007669"/>
    <property type="project" value="TreeGrafter"/>
</dbReference>
<evidence type="ECO:0000313" key="4">
    <source>
        <dbReference type="Proteomes" id="UP001327560"/>
    </source>
</evidence>
<dbReference type="Gene3D" id="3.40.50.10190">
    <property type="entry name" value="BRCT domain"/>
    <property type="match status" value="2"/>
</dbReference>
<feature type="domain" description="BRCT" evidence="2">
    <location>
        <begin position="929"/>
        <end position="1025"/>
    </location>
</feature>
<evidence type="ECO:0000259" key="2">
    <source>
        <dbReference type="PROSITE" id="PS50172"/>
    </source>
</evidence>
<evidence type="ECO:0000256" key="1">
    <source>
        <dbReference type="SAM" id="MobiDB-lite"/>
    </source>
</evidence>
<feature type="compositionally biased region" description="Basic and acidic residues" evidence="1">
    <location>
        <begin position="184"/>
        <end position="196"/>
    </location>
</feature>
<dbReference type="PANTHER" id="PTHR15321:SF3">
    <property type="entry name" value="TP53-BINDING PROTEIN 1"/>
    <property type="match status" value="1"/>
</dbReference>
<name>A0AAQ3KEJ4_9LILI</name>
<dbReference type="GO" id="GO:0005634">
    <property type="term" value="C:nucleus"/>
    <property type="evidence" value="ECO:0007669"/>
    <property type="project" value="TreeGrafter"/>
</dbReference>
<dbReference type="GO" id="GO:0045944">
    <property type="term" value="P:positive regulation of transcription by RNA polymerase II"/>
    <property type="evidence" value="ECO:0007669"/>
    <property type="project" value="TreeGrafter"/>
</dbReference>
<feature type="compositionally biased region" description="Polar residues" evidence="1">
    <location>
        <begin position="468"/>
        <end position="481"/>
    </location>
</feature>
<sequence>MTDFRYRSPQFSEDAAWLPPWLQPALGDCKDKEPSNSLLQCEDATCFEENINNRNNAPPFLECAKYTVSFISNSIIIVLSKGSDMHKNSYPSKIVAPFYQALHLQLHLSLDDVSANTTGPLNEVHQAGKDDKKLLLTQELIPENPITQGETSGQQHKEVGAVAQDTSPLGTLSMPEEIIVKPLKKNDQKNLQRWDGSDGEPDDDRPKKPDVNDAIELCIAASEAIAISDIVSNNQVDSFATSNILKIVLRMKDMRNTCYLGLEADSNSANEIDESDQLLDLDEHIMEDAYSDVGFSITQIANSHKNLSFRRDSSQDTSDSLIKEQVFFQSSSLCDTNTHISETPCQYNGESAKIDEFETHQPENNGRTFQNYDTFVSKRKNFSSEPLTTPRARPVCASVFPILPDQNNRSITPIQIAKTPDDIAKIRMSSKGPQEIILDGKISRKGNTFLRKSMKGLLNWETSYISESNDDMSGNQLQQIQEPRPEEISSSSTPNNVSVCSYKGKDEYLEGRASNNLVKSSNVSLVDPICSFVPCSIGSDDAPKAVNCTQKMIGEDVQLSNERFIGEISSSQRFMSSNNFNQLAQPDCDPSKFTFSSIPICKQFKFPNPHRAFMLDFNSAKKAMLATEQVPLPSITEKNSELFPAEINKSTYDFFEDESVALKGMKKCGEVSAPYADRSKHGHKLISKDQENIGLSPVLETEPDELVVLNDEHEKIFVNIKKRRHQACQIVVNNDDRGVKRHSALGMTKHLNSSDKRVCLLDPKCVNQYHGITNRRSKEFSSLCKSQTRNEIYKPGTRCIIDRKEMIFFGLEFLLTGFSGQKEKELETLISQYGGHVLPTIPVNRPNLMERWKMDSGIKKHPIVLSPKKVKTTKFLYGCAINTWTLKASWLHDSVQSGSILQPWKYMIRPIQLTPRQLLRTDDILGIEDHFSIFKQLGVMLHGKVNFYTKFSKIIKYGGGQVFKSLQQLIQSLKIKKNTFGVVLVESEADISRHLKHCVSEYDLQIAPVSWIVNSLFSGKLLPLKKDRCAPLRRIKVPLFPMDLSQEI</sequence>
<feature type="region of interest" description="Disordered" evidence="1">
    <location>
        <begin position="468"/>
        <end position="497"/>
    </location>
</feature>
<feature type="compositionally biased region" description="Polar residues" evidence="1">
    <location>
        <begin position="488"/>
        <end position="497"/>
    </location>
</feature>
<feature type="region of interest" description="Disordered" evidence="1">
    <location>
        <begin position="181"/>
        <end position="210"/>
    </location>
</feature>
<accession>A0AAQ3KEJ4</accession>
<dbReference type="AlphaFoldDB" id="A0AAQ3KEJ4"/>
<dbReference type="SMART" id="SM00292">
    <property type="entry name" value="BRCT"/>
    <property type="match status" value="1"/>
</dbReference>
<evidence type="ECO:0000313" key="3">
    <source>
        <dbReference type="EMBL" id="WOL05573.1"/>
    </source>
</evidence>
<proteinExistence type="predicted"/>
<dbReference type="EMBL" id="CP136893">
    <property type="protein sequence ID" value="WOL05573.1"/>
    <property type="molecule type" value="Genomic_DNA"/>
</dbReference>
<dbReference type="PANTHER" id="PTHR15321">
    <property type="entry name" value="TUMOR SUPPRESSOR P53-BINDING PROTEIN 1"/>
    <property type="match status" value="1"/>
</dbReference>